<dbReference type="Proteomes" id="UP000094526">
    <property type="component" value="Unassembled WGS sequence"/>
</dbReference>
<dbReference type="VEuPathDB" id="FungiDB:CLCR_04855"/>
<evidence type="ECO:0008006" key="4">
    <source>
        <dbReference type="Google" id="ProtNLM"/>
    </source>
</evidence>
<organism evidence="2 3">
    <name type="scientific">Cladophialophora carrionii</name>
    <dbReference type="NCBI Taxonomy" id="86049"/>
    <lineage>
        <taxon>Eukaryota</taxon>
        <taxon>Fungi</taxon>
        <taxon>Dikarya</taxon>
        <taxon>Ascomycota</taxon>
        <taxon>Pezizomycotina</taxon>
        <taxon>Eurotiomycetes</taxon>
        <taxon>Chaetothyriomycetidae</taxon>
        <taxon>Chaetothyriales</taxon>
        <taxon>Herpotrichiellaceae</taxon>
        <taxon>Cladophialophora</taxon>
    </lineage>
</organism>
<protein>
    <recommendedName>
        <fullName evidence="4">Myb-like domain-containing protein</fullName>
    </recommendedName>
</protein>
<dbReference type="OrthoDB" id="3439209at2759"/>
<evidence type="ECO:0000313" key="3">
    <source>
        <dbReference type="Proteomes" id="UP000094526"/>
    </source>
</evidence>
<dbReference type="AlphaFoldDB" id="A0A1C1CL86"/>
<feature type="compositionally biased region" description="Polar residues" evidence="1">
    <location>
        <begin position="291"/>
        <end position="308"/>
    </location>
</feature>
<keyword evidence="3" id="KW-1185">Reference proteome</keyword>
<accession>A0A1C1CL86</accession>
<name>A0A1C1CL86_9EURO</name>
<evidence type="ECO:0000256" key="1">
    <source>
        <dbReference type="SAM" id="MobiDB-lite"/>
    </source>
</evidence>
<proteinExistence type="predicted"/>
<reference evidence="3" key="1">
    <citation type="submission" date="2015-07" db="EMBL/GenBank/DDBJ databases">
        <authorList>
            <person name="Teixeira M.M."/>
            <person name="Souza R.C."/>
            <person name="Almeida L.G."/>
            <person name="Vicente V.A."/>
            <person name="de Hoog S."/>
            <person name="Bocca A.L."/>
            <person name="de Almeida S.R."/>
            <person name="Vasconcelos A.T."/>
            <person name="Felipe M.S."/>
        </authorList>
    </citation>
    <scope>NUCLEOTIDE SEQUENCE [LARGE SCALE GENOMIC DNA]</scope>
    <source>
        <strain evidence="3">KSF</strain>
    </source>
</reference>
<comment type="caution">
    <text evidence="2">The sequence shown here is derived from an EMBL/GenBank/DDBJ whole genome shotgun (WGS) entry which is preliminary data.</text>
</comment>
<dbReference type="VEuPathDB" id="FungiDB:G647_02688"/>
<sequence>MEHHEICHKLDPSAFLGSSANHYSCLNSQDDTYTISTNDSPLYNSWMANESRFGNTVHIDDKATSPASVRLRDTQMRNPTPSSGTPMFWQGGDDGFEGWSRHTAPAEIPYHTTHSPFLNDPTLAPELSFDDMDLTAMLQTPGNMPTSLCAPQDVTFQAESSMDNERTASNVMDEKAYDAGEHWGYDFPRYAAEHLDILASSADVQAITGLEISDIDLGLASAQDAMSHNSISVDPFLSGSPGLPGSQFGILDETPAFTTGYISRTPQYRGADASFASPYPPQYPDPEDFSTPVSSTPGLTSASTTPSGHQGVRCAQRDTSKDALLVRLRQDGKSYKQIKESGGFEEAESTLRGRYRTLIKPKEARVRKPEWRERDIQFLLQGVTHFSNSNPISLGAWHGLDADAIRQFTNKVPWKQVAEWMEDQGTYKFGNSTVKKQYLAELKKRGAPV</sequence>
<dbReference type="STRING" id="86049.A0A1C1CL86"/>
<dbReference type="eggNOG" id="ENOG502SRZH">
    <property type="taxonomic scope" value="Eukaryota"/>
</dbReference>
<gene>
    <name evidence="2" type="ORF">CLCR_04855</name>
</gene>
<dbReference type="EMBL" id="LGRB01000011">
    <property type="protein sequence ID" value="OCT49249.1"/>
    <property type="molecule type" value="Genomic_DNA"/>
</dbReference>
<evidence type="ECO:0000313" key="2">
    <source>
        <dbReference type="EMBL" id="OCT49249.1"/>
    </source>
</evidence>
<feature type="region of interest" description="Disordered" evidence="1">
    <location>
        <begin position="272"/>
        <end position="316"/>
    </location>
</feature>